<dbReference type="InterPro" id="IPR018108">
    <property type="entry name" value="MCP_transmembrane"/>
</dbReference>
<dbReference type="SUPFAM" id="SSF57783">
    <property type="entry name" value="Zinc beta-ribbon"/>
    <property type="match status" value="1"/>
</dbReference>
<evidence type="ECO:0000256" key="6">
    <source>
        <dbReference type="ARBA" id="ARBA00022692"/>
    </source>
</evidence>
<dbReference type="AlphaFoldDB" id="A0A6S7I4S7"/>
<dbReference type="Proteomes" id="UP001152795">
    <property type="component" value="Unassembled WGS sequence"/>
</dbReference>
<dbReference type="InterPro" id="IPR036915">
    <property type="entry name" value="Cyclin-like_sf"/>
</dbReference>
<reference evidence="24" key="1">
    <citation type="submission" date="2020-04" db="EMBL/GenBank/DDBJ databases">
        <authorList>
            <person name="Alioto T."/>
            <person name="Alioto T."/>
            <person name="Gomez Garrido J."/>
        </authorList>
    </citation>
    <scope>NUCLEOTIDE SEQUENCE</scope>
    <source>
        <strain evidence="24">A484AB</strain>
    </source>
</reference>
<evidence type="ECO:0000256" key="3">
    <source>
        <dbReference type="ARBA" id="ARBA00006375"/>
    </source>
</evidence>
<evidence type="ECO:0000256" key="15">
    <source>
        <dbReference type="ARBA" id="ARBA00023163"/>
    </source>
</evidence>
<dbReference type="SMART" id="SM00385">
    <property type="entry name" value="CYCLIN"/>
    <property type="match status" value="2"/>
</dbReference>
<evidence type="ECO:0000256" key="14">
    <source>
        <dbReference type="ARBA" id="ARBA00023136"/>
    </source>
</evidence>
<dbReference type="EMBL" id="CACRXK020008009">
    <property type="protein sequence ID" value="CAB4013755.1"/>
    <property type="molecule type" value="Genomic_DNA"/>
</dbReference>
<keyword evidence="10" id="KW-0862">Zinc</keyword>
<evidence type="ECO:0000256" key="12">
    <source>
        <dbReference type="ARBA" id="ARBA00023015"/>
    </source>
</evidence>
<evidence type="ECO:0000256" key="17">
    <source>
        <dbReference type="ARBA" id="ARBA00031706"/>
    </source>
</evidence>
<keyword evidence="5 22" id="KW-0813">Transport</keyword>
<dbReference type="GO" id="GO:0090422">
    <property type="term" value="F:thiamine pyrophosphate transmembrane transporter activity"/>
    <property type="evidence" value="ECO:0007669"/>
    <property type="project" value="UniProtKB-ARBA"/>
</dbReference>
<keyword evidence="25" id="KW-1185">Reference proteome</keyword>
<keyword evidence="8" id="KW-0677">Repeat</keyword>
<dbReference type="Pfam" id="PF08271">
    <property type="entry name" value="Zn_Ribbon_TF"/>
    <property type="match status" value="1"/>
</dbReference>
<evidence type="ECO:0000313" key="24">
    <source>
        <dbReference type="EMBL" id="CAB4013755.1"/>
    </source>
</evidence>
<evidence type="ECO:0000256" key="11">
    <source>
        <dbReference type="ARBA" id="ARBA00022989"/>
    </source>
</evidence>
<dbReference type="GO" id="GO:0017025">
    <property type="term" value="F:TBP-class protein binding"/>
    <property type="evidence" value="ECO:0007669"/>
    <property type="project" value="InterPro"/>
</dbReference>
<dbReference type="FunFam" id="1.10.472.10:FF:000019">
    <property type="entry name" value="transcription initiation factor IIB"/>
    <property type="match status" value="1"/>
</dbReference>
<dbReference type="CDD" id="cd20551">
    <property type="entry name" value="CYCLIN_TFIIB_rpt1"/>
    <property type="match status" value="1"/>
</dbReference>
<dbReference type="InterPro" id="IPR000812">
    <property type="entry name" value="TFIIB"/>
</dbReference>
<sequence>MVGYDEKQTQLTTGQYALAGATSGVVTRLLLQPLDVVKIRLQIQVEPTNKKITTGPISKYRGLFQSLNVIANEEGIKALWKGHIPAQLLSITYGCVQFASFEALTKLAWKIISHEKYANLKPATHFICGGLAGCCSSVIVQPIDVLRTRLVAQGEPKVYNSLYQAVRAMYHENGLRTFYKGLVPTMMEIFPQTGMHFAFYTGLQIIWKDYINSLVDSDVSATESLFCGAMSGILSKIIIHPLDVVKKRLQIDGFAFREGSVVPAHHTTQSGGMLHCIKNIARNEGILGFYKGLKVNIIKGASSVGVSFMAKNTVNLQCPQHPDAFLVEDYRAGDMVCPECGLVVGDRVVDVGSEWRTFNNEKSVSDPSRVGAAQNPLLGGTDLSTMIERGAPGKYDMDGYSKMHNRGGASGSDRSLLQAFREISVMADRINLPKNIVDRANTLFKQVHEQKSLKGRSNDAIASACLCIACRQEGVPRTFKEICAVSKVSKKEIGRCFKLTLRALETSVDLITSGDFMSRFCSNLRLPMPVQKAATHIARKAMDLDLVAGRSPISVAAAAIYLASQASEGKKSQKGK</sequence>
<evidence type="ECO:0000256" key="8">
    <source>
        <dbReference type="ARBA" id="ARBA00022737"/>
    </source>
</evidence>
<evidence type="ECO:0000256" key="16">
    <source>
        <dbReference type="ARBA" id="ARBA00023242"/>
    </source>
</evidence>
<dbReference type="PROSITE" id="PS51134">
    <property type="entry name" value="ZF_TFIIB"/>
    <property type="match status" value="1"/>
</dbReference>
<gene>
    <name evidence="24" type="ORF">PACLA_8A006531</name>
</gene>
<evidence type="ECO:0000256" key="4">
    <source>
        <dbReference type="ARBA" id="ARBA00010857"/>
    </source>
</evidence>
<evidence type="ECO:0000256" key="22">
    <source>
        <dbReference type="RuleBase" id="RU000488"/>
    </source>
</evidence>
<dbReference type="OrthoDB" id="18574at2759"/>
<evidence type="ECO:0000256" key="19">
    <source>
        <dbReference type="ARBA" id="ARBA00040836"/>
    </source>
</evidence>
<evidence type="ECO:0000256" key="13">
    <source>
        <dbReference type="ARBA" id="ARBA00023128"/>
    </source>
</evidence>
<dbReference type="Gene3D" id="1.10.472.10">
    <property type="entry name" value="Cyclin-like"/>
    <property type="match status" value="2"/>
</dbReference>
<dbReference type="PRINTS" id="PR00685">
    <property type="entry name" value="TIFACTORIIB"/>
</dbReference>
<keyword evidence="7" id="KW-0479">Metal-binding</keyword>
<comment type="catalytic activity">
    <reaction evidence="21">
        <text>thiamine phosphate(out) + thiamine diphosphate(in) = thiamine phosphate(in) + thiamine diphosphate(out)</text>
        <dbReference type="Rhea" id="RHEA:73383"/>
        <dbReference type="ChEBI" id="CHEBI:37575"/>
        <dbReference type="ChEBI" id="CHEBI:58937"/>
    </reaction>
</comment>
<accession>A0A6S7I4S7</accession>
<proteinExistence type="inferred from homology"/>
<dbReference type="Pfam" id="PF00153">
    <property type="entry name" value="Mito_carr"/>
    <property type="match status" value="3"/>
</dbReference>
<protein>
    <recommendedName>
        <fullName evidence="19">Mitochondrial thiamine pyrophosphate carrier</fullName>
    </recommendedName>
    <alternativeName>
        <fullName evidence="17">General transcription factor TFIIB</fullName>
    </alternativeName>
    <alternativeName>
        <fullName evidence="20">Solute carrier family 25 member 19</fullName>
    </alternativeName>
</protein>
<dbReference type="InterPro" id="IPR023395">
    <property type="entry name" value="MCP_dom_sf"/>
</dbReference>
<keyword evidence="12" id="KW-0805">Transcription regulation</keyword>
<dbReference type="SUPFAM" id="SSF103506">
    <property type="entry name" value="Mitochondrial carrier"/>
    <property type="match status" value="1"/>
</dbReference>
<dbReference type="Gene3D" id="2.20.25.10">
    <property type="match status" value="1"/>
</dbReference>
<evidence type="ECO:0000256" key="2">
    <source>
        <dbReference type="ARBA" id="ARBA00004225"/>
    </source>
</evidence>
<comment type="similarity">
    <text evidence="4">Belongs to the TFIIB family.</text>
</comment>
<comment type="subcellular location">
    <subcellularLocation>
        <location evidence="2">Mitochondrion membrane</location>
        <topology evidence="2">Multi-pass membrane protein</topology>
    </subcellularLocation>
    <subcellularLocation>
        <location evidence="1">Nucleus</location>
    </subcellularLocation>
</comment>
<dbReference type="InterPro" id="IPR023486">
    <property type="entry name" value="TFIIB_CS"/>
</dbReference>
<dbReference type="FunFam" id="1.50.40.10:FF:000011">
    <property type="entry name" value="Mitochondrial thiamine pyrophosphate carrier 1"/>
    <property type="match status" value="1"/>
</dbReference>
<comment type="function">
    <text evidence="18">Mitochondrial transporter mediating uptake of thiamine diphosphate into mitochondria. It is not clear if the antiporter activity is affected by the membrane potential or by the proton electrochemical gradient.</text>
</comment>
<evidence type="ECO:0000256" key="20">
    <source>
        <dbReference type="ARBA" id="ARBA00041879"/>
    </source>
</evidence>
<comment type="caution">
    <text evidence="24">The sequence shown here is derived from an EMBL/GenBank/DDBJ whole genome shotgun (WGS) entry which is preliminary data.</text>
</comment>
<evidence type="ECO:0000256" key="1">
    <source>
        <dbReference type="ARBA" id="ARBA00004123"/>
    </source>
</evidence>
<dbReference type="GO" id="GO:0031966">
    <property type="term" value="C:mitochondrial membrane"/>
    <property type="evidence" value="ECO:0007669"/>
    <property type="project" value="UniProtKB-SubCell"/>
</dbReference>
<evidence type="ECO:0000256" key="10">
    <source>
        <dbReference type="ARBA" id="ARBA00022833"/>
    </source>
</evidence>
<comment type="similarity">
    <text evidence="3 22">Belongs to the mitochondrial carrier (TC 2.A.29) family.</text>
</comment>
<dbReference type="InterPro" id="IPR013763">
    <property type="entry name" value="Cyclin-like_dom"/>
</dbReference>
<dbReference type="GO" id="GO:0008270">
    <property type="term" value="F:zinc ion binding"/>
    <property type="evidence" value="ECO:0007669"/>
    <property type="project" value="UniProtKB-KW"/>
</dbReference>
<keyword evidence="13" id="KW-0496">Mitochondrion</keyword>
<evidence type="ECO:0000313" key="25">
    <source>
        <dbReference type="Proteomes" id="UP001152795"/>
    </source>
</evidence>
<dbReference type="Gene3D" id="1.50.40.10">
    <property type="entry name" value="Mitochondrial carrier domain"/>
    <property type="match status" value="1"/>
</dbReference>
<evidence type="ECO:0000256" key="7">
    <source>
        <dbReference type="ARBA" id="ARBA00022723"/>
    </source>
</evidence>
<dbReference type="SUPFAM" id="SSF47954">
    <property type="entry name" value="Cyclin-like"/>
    <property type="match status" value="2"/>
</dbReference>
<dbReference type="PANTHER" id="PTHR24089">
    <property type="entry name" value="SOLUTE CARRIER FAMILY 25"/>
    <property type="match status" value="1"/>
</dbReference>
<dbReference type="InterPro" id="IPR013150">
    <property type="entry name" value="TFIIB_cyclin"/>
</dbReference>
<keyword evidence="9" id="KW-0863">Zinc-finger</keyword>
<evidence type="ECO:0000256" key="9">
    <source>
        <dbReference type="ARBA" id="ARBA00022771"/>
    </source>
</evidence>
<evidence type="ECO:0000256" key="21">
    <source>
        <dbReference type="ARBA" id="ARBA00050799"/>
    </source>
</evidence>
<dbReference type="InterPro" id="IPR013137">
    <property type="entry name" value="Znf_TFIIB"/>
</dbReference>
<keyword evidence="14" id="KW-0472">Membrane</keyword>
<dbReference type="GO" id="GO:0070897">
    <property type="term" value="P:transcription preinitiation complex assembly"/>
    <property type="evidence" value="ECO:0007669"/>
    <property type="project" value="InterPro"/>
</dbReference>
<dbReference type="Pfam" id="PF00382">
    <property type="entry name" value="TFIIB"/>
    <property type="match status" value="2"/>
</dbReference>
<name>A0A6S7I4S7_PARCT</name>
<keyword evidence="16" id="KW-0539">Nucleus</keyword>
<dbReference type="PROSITE" id="PS00782">
    <property type="entry name" value="TFIIB"/>
    <property type="match status" value="1"/>
</dbReference>
<organism evidence="24 25">
    <name type="scientific">Paramuricea clavata</name>
    <name type="common">Red gorgonian</name>
    <name type="synonym">Violescent sea-whip</name>
    <dbReference type="NCBI Taxonomy" id="317549"/>
    <lineage>
        <taxon>Eukaryota</taxon>
        <taxon>Metazoa</taxon>
        <taxon>Cnidaria</taxon>
        <taxon>Anthozoa</taxon>
        <taxon>Octocorallia</taxon>
        <taxon>Malacalcyonacea</taxon>
        <taxon>Plexauridae</taxon>
        <taxon>Paramuricea</taxon>
    </lineage>
</organism>
<evidence type="ECO:0000256" key="18">
    <source>
        <dbReference type="ARBA" id="ARBA00037549"/>
    </source>
</evidence>
<dbReference type="PROSITE" id="PS50920">
    <property type="entry name" value="SOLCAR"/>
    <property type="match status" value="3"/>
</dbReference>
<keyword evidence="11" id="KW-1133">Transmembrane helix</keyword>
<dbReference type="FunFam" id="2.20.25.10:FF:000007">
    <property type="entry name" value="Transcription initiation factor IIB"/>
    <property type="match status" value="1"/>
</dbReference>
<dbReference type="GO" id="GO:0005634">
    <property type="term" value="C:nucleus"/>
    <property type="evidence" value="ECO:0007669"/>
    <property type="project" value="UniProtKB-SubCell"/>
</dbReference>
<keyword evidence="15" id="KW-0804">Transcription</keyword>
<evidence type="ECO:0000256" key="5">
    <source>
        <dbReference type="ARBA" id="ARBA00022448"/>
    </source>
</evidence>
<feature type="domain" description="TFIIB-type" evidence="23">
    <location>
        <begin position="314"/>
        <end position="345"/>
    </location>
</feature>
<keyword evidence="6 22" id="KW-0812">Transmembrane</keyword>
<evidence type="ECO:0000259" key="23">
    <source>
        <dbReference type="PROSITE" id="PS51134"/>
    </source>
</evidence>